<evidence type="ECO:0000259" key="2">
    <source>
        <dbReference type="Pfam" id="PF07510"/>
    </source>
</evidence>
<proteinExistence type="predicted"/>
<accession>A0A4R5XR71</accession>
<keyword evidence="1" id="KW-0732">Signal</keyword>
<comment type="caution">
    <text evidence="3">The sequence shown here is derived from an EMBL/GenBank/DDBJ whole genome shotgun (WGS) entry which is preliminary data.</text>
</comment>
<evidence type="ECO:0000313" key="3">
    <source>
        <dbReference type="EMBL" id="TDL34064.1"/>
    </source>
</evidence>
<gene>
    <name evidence="3" type="ORF">E2R57_16280</name>
</gene>
<sequence>MKKARFGLRSVGAASAVLLVVFVSGCGTVGDDPDASASAPQGAVGGRYLAGEAVKAMAQLETLPVKGLGPRTGYSRDEFGPAWADTDHNGCDTRNDILARDLTNETFKSGTNNCVVTTGTLADKYTGTTINFVRGQNTSAAVHIDHIVALGDAWQKGGQQLSTDQREELANDPLNLMAVGGHTNSAKGDKDAAAWLPPNTAFRCDYVSKQVVIKAKYSLWVSQAEHEAILDILEGCKCTAVDSGVRPQLGRGPAASVFWDPDTPFSLPTIVGAREDH</sequence>
<protein>
    <submittedName>
        <fullName evidence="3">HNH endonuclease</fullName>
    </submittedName>
</protein>
<evidence type="ECO:0000256" key="1">
    <source>
        <dbReference type="SAM" id="SignalP"/>
    </source>
</evidence>
<feature type="domain" description="GmrSD restriction endonucleases C-terminal" evidence="2">
    <location>
        <begin position="92"/>
        <end position="231"/>
    </location>
</feature>
<dbReference type="GO" id="GO:0004519">
    <property type="term" value="F:endonuclease activity"/>
    <property type="evidence" value="ECO:0007669"/>
    <property type="project" value="UniProtKB-KW"/>
</dbReference>
<name>A0A4R5XR71_9MICC</name>
<dbReference type="AlphaFoldDB" id="A0A4R5XR71"/>
<keyword evidence="3" id="KW-0255">Endonuclease</keyword>
<feature type="chain" id="PRO_5039672971" evidence="1">
    <location>
        <begin position="30"/>
        <end position="277"/>
    </location>
</feature>
<dbReference type="Proteomes" id="UP000294621">
    <property type="component" value="Unassembled WGS sequence"/>
</dbReference>
<reference evidence="3 4" key="1">
    <citation type="submission" date="2019-03" db="EMBL/GenBank/DDBJ databases">
        <title>Genome Sequencing and Assembly of Various Microbes Isolated from Partially Reclaimed Soil and Acid Mine Drainage (AMD) Site.</title>
        <authorList>
            <person name="Steinbock B."/>
            <person name="Bechtold R."/>
            <person name="Sevigny J.L."/>
            <person name="Thomas D."/>
            <person name="Cuthill L.R."/>
            <person name="Aveiro Johannsen E.J."/>
            <person name="Thomas K."/>
            <person name="Ghosh A."/>
        </authorList>
    </citation>
    <scope>NUCLEOTIDE SEQUENCE [LARGE SCALE GENOMIC DNA]</scope>
    <source>
        <strain evidence="3 4">S-A1</strain>
    </source>
</reference>
<dbReference type="PANTHER" id="PTHR24094">
    <property type="entry name" value="SECRETED PROTEIN"/>
    <property type="match status" value="1"/>
</dbReference>
<dbReference type="OrthoDB" id="5196645at2"/>
<keyword evidence="3" id="KW-0378">Hydrolase</keyword>
<dbReference type="PANTHER" id="PTHR24094:SF15">
    <property type="entry name" value="AMP-DEPENDENT SYNTHETASE_LIGASE DOMAIN-CONTAINING PROTEIN-RELATED"/>
    <property type="match status" value="1"/>
</dbReference>
<dbReference type="PROSITE" id="PS51257">
    <property type="entry name" value="PROKAR_LIPOPROTEIN"/>
    <property type="match status" value="1"/>
</dbReference>
<keyword evidence="3" id="KW-0540">Nuclease</keyword>
<dbReference type="EMBL" id="SMZQ01000009">
    <property type="protein sequence ID" value="TDL34064.1"/>
    <property type="molecule type" value="Genomic_DNA"/>
</dbReference>
<organism evidence="3 4">
    <name type="scientific">Arthrobacter nitrophenolicus</name>
    <dbReference type="NCBI Taxonomy" id="683150"/>
    <lineage>
        <taxon>Bacteria</taxon>
        <taxon>Bacillati</taxon>
        <taxon>Actinomycetota</taxon>
        <taxon>Actinomycetes</taxon>
        <taxon>Micrococcales</taxon>
        <taxon>Micrococcaceae</taxon>
        <taxon>Arthrobacter</taxon>
    </lineage>
</organism>
<evidence type="ECO:0000313" key="4">
    <source>
        <dbReference type="Proteomes" id="UP000294621"/>
    </source>
</evidence>
<feature type="signal peptide" evidence="1">
    <location>
        <begin position="1"/>
        <end position="29"/>
    </location>
</feature>
<dbReference type="Pfam" id="PF07510">
    <property type="entry name" value="GmrSD_C"/>
    <property type="match status" value="1"/>
</dbReference>
<dbReference type="InterPro" id="IPR011089">
    <property type="entry name" value="GmrSD_C"/>
</dbReference>